<protein>
    <submittedName>
        <fullName evidence="3">Uncharacterized protein</fullName>
    </submittedName>
</protein>
<keyword evidence="2" id="KW-1185">Reference proteome</keyword>
<evidence type="ECO:0000256" key="1">
    <source>
        <dbReference type="SAM" id="SignalP"/>
    </source>
</evidence>
<feature type="chain" id="PRO_5037781633" evidence="1">
    <location>
        <begin position="21"/>
        <end position="500"/>
    </location>
</feature>
<evidence type="ECO:0000313" key="2">
    <source>
        <dbReference type="Proteomes" id="UP000887540"/>
    </source>
</evidence>
<keyword evidence="1" id="KW-0732">Signal</keyword>
<name>A0A914CDU5_9BILA</name>
<dbReference type="AlphaFoldDB" id="A0A914CDU5"/>
<proteinExistence type="predicted"/>
<evidence type="ECO:0000313" key="3">
    <source>
        <dbReference type="WBParaSite" id="ACRNAN_Path_959.g3698.t1"/>
    </source>
</evidence>
<organism evidence="2 3">
    <name type="scientific">Acrobeloides nanus</name>
    <dbReference type="NCBI Taxonomy" id="290746"/>
    <lineage>
        <taxon>Eukaryota</taxon>
        <taxon>Metazoa</taxon>
        <taxon>Ecdysozoa</taxon>
        <taxon>Nematoda</taxon>
        <taxon>Chromadorea</taxon>
        <taxon>Rhabditida</taxon>
        <taxon>Tylenchina</taxon>
        <taxon>Cephalobomorpha</taxon>
        <taxon>Cephaloboidea</taxon>
        <taxon>Cephalobidae</taxon>
        <taxon>Acrobeloides</taxon>
    </lineage>
</organism>
<accession>A0A914CDU5</accession>
<dbReference type="Proteomes" id="UP000887540">
    <property type="component" value="Unplaced"/>
</dbReference>
<sequence>MTRFGFSLILFLLKYHEAHAQANCLYVDSGFEVHLSFEQNCSIVTSYSQGIYGCNPTNTSYCPGMNFNWKIYLDETALFVNGLSYILAVEPTIIGFRNNTNDSLTYGTGSTGRAAFRFGHYTEHKLDKYYVENNATTLSFYTANVTTNPSEIVGWSVKFYIDISPPRLSSKYSVHVAQLNDAKLIPPGSGLYGGSNEQNGTIDIFYFGPTDSYKYLDVFNAGTFDYRYYMGNLEQLISNGYTTGWLNYLTLKRTYIYSPAFFIFNNGYNWSQTTENAHLLMRNSTVHANNCLSTYNVFGVSDNLNQMNFNSNFSSGKQNSYCMVTIMSSKNVLNVTGLGFQGNGSLYLSRNFDTVSCPYSYSDNYCWYSPSFITPIEKPENNEWSMHIYGNPLNLLLSPNGTVEINPTTTGTKDYTRNLQINKKITSRYSGLICSSNYNLLIGPYTPSYGLFNTNLTVEESLNVTIEASERLTFSYALIEAFFNSVAYLNISIDGELQDR</sequence>
<feature type="signal peptide" evidence="1">
    <location>
        <begin position="1"/>
        <end position="20"/>
    </location>
</feature>
<dbReference type="WBParaSite" id="ACRNAN_Path_959.g3698.t1">
    <property type="protein sequence ID" value="ACRNAN_Path_959.g3698.t1"/>
    <property type="gene ID" value="ACRNAN_Path_959.g3698"/>
</dbReference>
<reference evidence="3" key="1">
    <citation type="submission" date="2022-11" db="UniProtKB">
        <authorList>
            <consortium name="WormBaseParasite"/>
        </authorList>
    </citation>
    <scope>IDENTIFICATION</scope>
</reference>